<evidence type="ECO:0000313" key="3">
    <source>
        <dbReference type="EMBL" id="PVY68378.1"/>
    </source>
</evidence>
<dbReference type="Gene3D" id="3.30.2400.10">
    <property type="entry name" value="Major capsid protein gp5"/>
    <property type="match status" value="1"/>
</dbReference>
<feature type="domain" description="Phage capsid-like C-terminal" evidence="2">
    <location>
        <begin position="166"/>
        <end position="333"/>
    </location>
</feature>
<sequence length="419" mass="44497">MLQSAKIQSRQSEIRESIATLSGKADPSADEIRQMDDLSTEYRSNETRYRAALVAEDTERRDAGKDLETRQDKQWSDLVSGFELRQVALYLDEGKALDGRTAEVVQEMRSTGGYRGVPIPLEALEVRAGETIASGIPDPVSTQPIIDRLFPASVAGAMGGRLVNIPAGSVEYPITTDGATAAWAASETGNVGDTSAYATAQRTLSPEQTLGVQMKITRKSMKQAGGIEAAIRRDMQAAIQTEMDRAVFLGTGATGQPSGIITGASGYGIVENSTAGVATWAKFRAEIVEFLKNNTANGPGDVRVMIRPEVWDYMDGAIFDAGSGITEWDRFAARVQSAIMTSNALAAPATDVSKALLTTTVGGDPFFIGIWGGVDLIRDPYSDAQSGGLRLTGLVTMDVTAGRSTQLRVLTAVGSADGE</sequence>
<keyword evidence="4" id="KW-1185">Reference proteome</keyword>
<dbReference type="EMBL" id="QEKO01000001">
    <property type="protein sequence ID" value="PVY68378.1"/>
    <property type="molecule type" value="Genomic_DNA"/>
</dbReference>
<reference evidence="3 4" key="1">
    <citation type="submission" date="2018-04" db="EMBL/GenBank/DDBJ databases">
        <title>Genomic Encyclopedia of Type Strains, Phase IV (KMG-IV): sequencing the most valuable type-strain genomes for metagenomic binning, comparative biology and taxonomic classification.</title>
        <authorList>
            <person name="Goeker M."/>
        </authorList>
    </citation>
    <scope>NUCLEOTIDE SEQUENCE [LARGE SCALE GENOMIC DNA]</scope>
    <source>
        <strain evidence="3 4">DSM 10065</strain>
    </source>
</reference>
<dbReference type="AlphaFoldDB" id="A0A2U1CR57"/>
<dbReference type="RefSeq" id="WP_116517538.1">
    <property type="nucleotide sequence ID" value="NZ_JACCEX010000001.1"/>
</dbReference>
<proteinExistence type="predicted"/>
<feature type="region of interest" description="Disordered" evidence="1">
    <location>
        <begin position="1"/>
        <end position="29"/>
    </location>
</feature>
<dbReference type="Pfam" id="PF05065">
    <property type="entry name" value="Phage_capsid"/>
    <property type="match status" value="1"/>
</dbReference>
<dbReference type="SUPFAM" id="SSF56563">
    <property type="entry name" value="Major capsid protein gp5"/>
    <property type="match status" value="1"/>
</dbReference>
<accession>A0A2U1CR57</accession>
<comment type="caution">
    <text evidence="3">The sequence shown here is derived from an EMBL/GenBank/DDBJ whole genome shotgun (WGS) entry which is preliminary data.</text>
</comment>
<protein>
    <submittedName>
        <fullName evidence="3">Capsid family protein</fullName>
    </submittedName>
</protein>
<organism evidence="3 4">
    <name type="scientific">Pusillimonas noertemannii</name>
    <dbReference type="NCBI Taxonomy" id="305977"/>
    <lineage>
        <taxon>Bacteria</taxon>
        <taxon>Pseudomonadati</taxon>
        <taxon>Pseudomonadota</taxon>
        <taxon>Betaproteobacteria</taxon>
        <taxon>Burkholderiales</taxon>
        <taxon>Alcaligenaceae</taxon>
        <taxon>Pusillimonas</taxon>
    </lineage>
</organism>
<evidence type="ECO:0000256" key="1">
    <source>
        <dbReference type="SAM" id="MobiDB-lite"/>
    </source>
</evidence>
<evidence type="ECO:0000259" key="2">
    <source>
        <dbReference type="Pfam" id="PF05065"/>
    </source>
</evidence>
<dbReference type="Proteomes" id="UP000246145">
    <property type="component" value="Unassembled WGS sequence"/>
</dbReference>
<dbReference type="OrthoDB" id="9806592at2"/>
<name>A0A2U1CR57_9BURK</name>
<feature type="compositionally biased region" description="Polar residues" evidence="1">
    <location>
        <begin position="1"/>
        <end position="11"/>
    </location>
</feature>
<evidence type="ECO:0000313" key="4">
    <source>
        <dbReference type="Proteomes" id="UP000246145"/>
    </source>
</evidence>
<gene>
    <name evidence="3" type="ORF">C7440_0775</name>
</gene>
<dbReference type="InterPro" id="IPR054612">
    <property type="entry name" value="Phage_capsid-like_C"/>
</dbReference>